<gene>
    <name evidence="7" type="ORF">IPV26_08290</name>
</gene>
<evidence type="ECO:0000256" key="2">
    <source>
        <dbReference type="ARBA" id="ARBA00022475"/>
    </source>
</evidence>
<keyword evidence="3 6" id="KW-0812">Transmembrane</keyword>
<feature type="transmembrane region" description="Helical" evidence="6">
    <location>
        <begin position="181"/>
        <end position="198"/>
    </location>
</feature>
<proteinExistence type="predicted"/>
<comment type="subcellular location">
    <subcellularLocation>
        <location evidence="1">Cell membrane</location>
        <topology evidence="1">Multi-pass membrane protein</topology>
    </subcellularLocation>
</comment>
<organism evidence="7 8">
    <name type="scientific">Brucella pituitosa</name>
    <dbReference type="NCBI Taxonomy" id="571256"/>
    <lineage>
        <taxon>Bacteria</taxon>
        <taxon>Pseudomonadati</taxon>
        <taxon>Pseudomonadota</taxon>
        <taxon>Alphaproteobacteria</taxon>
        <taxon>Hyphomicrobiales</taxon>
        <taxon>Brucellaceae</taxon>
        <taxon>Brucella/Ochrobactrum group</taxon>
        <taxon>Brucella</taxon>
    </lineage>
</organism>
<dbReference type="PANTHER" id="PTHR30086">
    <property type="entry name" value="ARGININE EXPORTER PROTEIN ARGO"/>
    <property type="match status" value="1"/>
</dbReference>
<evidence type="ECO:0000313" key="7">
    <source>
        <dbReference type="EMBL" id="MBO1039660.1"/>
    </source>
</evidence>
<dbReference type="Pfam" id="PF01810">
    <property type="entry name" value="LysE"/>
    <property type="match status" value="1"/>
</dbReference>
<evidence type="ECO:0000256" key="6">
    <source>
        <dbReference type="SAM" id="Phobius"/>
    </source>
</evidence>
<keyword evidence="4 6" id="KW-1133">Transmembrane helix</keyword>
<dbReference type="PANTHER" id="PTHR30086:SF20">
    <property type="entry name" value="ARGININE EXPORTER PROTEIN ARGO-RELATED"/>
    <property type="match status" value="1"/>
</dbReference>
<dbReference type="RefSeq" id="WP_100558793.1">
    <property type="nucleotide sequence ID" value="NZ_JADIJS010000001.1"/>
</dbReference>
<dbReference type="Proteomes" id="UP000718278">
    <property type="component" value="Unassembled WGS sequence"/>
</dbReference>
<name>A0ABS3JYB5_9HYPH</name>
<dbReference type="EMBL" id="JADIJS010000001">
    <property type="protein sequence ID" value="MBO1039660.1"/>
    <property type="molecule type" value="Genomic_DNA"/>
</dbReference>
<evidence type="ECO:0000256" key="3">
    <source>
        <dbReference type="ARBA" id="ARBA00022692"/>
    </source>
</evidence>
<evidence type="ECO:0000256" key="4">
    <source>
        <dbReference type="ARBA" id="ARBA00022989"/>
    </source>
</evidence>
<sequence length="199" mass="21677">MSLEIFLALLVFAFVSSVTPGPNNLMLLASGVNFGFRRTIPHMLGIGVGFFILLLAVGFGLGALIETVPSFYTSLKFAGGAYMLYLAWKIATSRSIGESKGSDSGKPMTFLQAAAFQWVNPKAWVMGVTGIATYANHDNYYVAVLLVSVAFAIVNLPSVSVWAGFGTLLRNWLSDPVRLKWFNLTMALLLILSLWPMLK</sequence>
<keyword evidence="8" id="KW-1185">Reference proteome</keyword>
<feature type="transmembrane region" description="Helical" evidence="6">
    <location>
        <begin position="140"/>
        <end position="169"/>
    </location>
</feature>
<dbReference type="InterPro" id="IPR001123">
    <property type="entry name" value="LeuE-type"/>
</dbReference>
<reference evidence="7 8" key="1">
    <citation type="submission" date="2020-10" db="EMBL/GenBank/DDBJ databases">
        <title>Genomic characterization of underground lake bacteria from Wind Cave National Park: Insight into the archetypical LuxI/LuxR and identification of LuxR solos.</title>
        <authorList>
            <person name="Wengert P.C."/>
            <person name="Savka M.A."/>
        </authorList>
    </citation>
    <scope>NUCLEOTIDE SEQUENCE [LARGE SCALE GENOMIC DNA]</scope>
    <source>
        <strain evidence="7 8">SD316</strain>
    </source>
</reference>
<evidence type="ECO:0000256" key="5">
    <source>
        <dbReference type="ARBA" id="ARBA00023136"/>
    </source>
</evidence>
<protein>
    <submittedName>
        <fullName evidence="7">LysE family translocator</fullName>
    </submittedName>
</protein>
<evidence type="ECO:0000256" key="1">
    <source>
        <dbReference type="ARBA" id="ARBA00004651"/>
    </source>
</evidence>
<keyword evidence="5 6" id="KW-0472">Membrane</keyword>
<accession>A0ABS3JYB5</accession>
<evidence type="ECO:0000313" key="8">
    <source>
        <dbReference type="Proteomes" id="UP000718278"/>
    </source>
</evidence>
<comment type="caution">
    <text evidence="7">The sequence shown here is derived from an EMBL/GenBank/DDBJ whole genome shotgun (WGS) entry which is preliminary data.</text>
</comment>
<feature type="transmembrane region" description="Helical" evidence="6">
    <location>
        <begin position="44"/>
        <end position="64"/>
    </location>
</feature>
<keyword evidence="2" id="KW-1003">Cell membrane</keyword>
<dbReference type="GeneID" id="301930668"/>